<evidence type="ECO:0000313" key="2">
    <source>
        <dbReference type="Proteomes" id="UP000000268"/>
    </source>
</evidence>
<keyword evidence="2" id="KW-1185">Reference proteome</keyword>
<dbReference type="KEGG" id="amr:AM1_6167"/>
<organism evidence="1 2">
    <name type="scientific">Acaryochloris marina (strain MBIC 11017)</name>
    <dbReference type="NCBI Taxonomy" id="329726"/>
    <lineage>
        <taxon>Bacteria</taxon>
        <taxon>Bacillati</taxon>
        <taxon>Cyanobacteriota</taxon>
        <taxon>Cyanophyceae</taxon>
        <taxon>Acaryochloridales</taxon>
        <taxon>Acaryochloridaceae</taxon>
        <taxon>Acaryochloris</taxon>
    </lineage>
</organism>
<reference evidence="1 2" key="1">
    <citation type="journal article" date="2008" name="Proc. Natl. Acad. Sci. U.S.A.">
        <title>Niche adaptation and genome expansion in the chlorophyll d-producing cyanobacterium Acaryochloris marina.</title>
        <authorList>
            <person name="Swingley W.D."/>
            <person name="Chen M."/>
            <person name="Cheung P.C."/>
            <person name="Conrad A.L."/>
            <person name="Dejesa L.C."/>
            <person name="Hao J."/>
            <person name="Honchak B.M."/>
            <person name="Karbach L.E."/>
            <person name="Kurdoglu A."/>
            <person name="Lahiri S."/>
            <person name="Mastrian S.D."/>
            <person name="Miyashita H."/>
            <person name="Page L."/>
            <person name="Ramakrishna P."/>
            <person name="Satoh S."/>
            <person name="Sattley W.M."/>
            <person name="Shimada Y."/>
            <person name="Taylor H.L."/>
            <person name="Tomo T."/>
            <person name="Tsuchiya T."/>
            <person name="Wang Z.T."/>
            <person name="Raymond J."/>
            <person name="Mimuro M."/>
            <person name="Blankenship R.E."/>
            <person name="Touchman J.W."/>
        </authorList>
    </citation>
    <scope>NUCLEOTIDE SEQUENCE [LARGE SCALE GENOMIC DNA]</scope>
    <source>
        <strain evidence="2">MBIC 11017</strain>
    </source>
</reference>
<dbReference type="STRING" id="329726.AM1_6167"/>
<proteinExistence type="predicted"/>
<name>B0C4W1_ACAM1</name>
<gene>
    <name evidence="1" type="ordered locus">AM1_6167</name>
</gene>
<dbReference type="HOGENOM" id="CLU_3194751_0_0_3"/>
<dbReference type="AlphaFoldDB" id="B0C4W1"/>
<protein>
    <submittedName>
        <fullName evidence="1">Uncharacterized protein</fullName>
    </submittedName>
</protein>
<accession>B0C4W1</accession>
<dbReference type="Proteomes" id="UP000000268">
    <property type="component" value="Chromosome"/>
</dbReference>
<evidence type="ECO:0000313" key="1">
    <source>
        <dbReference type="EMBL" id="ABW31099.1"/>
    </source>
</evidence>
<dbReference type="EMBL" id="CP000828">
    <property type="protein sequence ID" value="ABW31099.1"/>
    <property type="molecule type" value="Genomic_DNA"/>
</dbReference>
<sequence>MTQINWTVLKYWYIPITQIIQSTARSIEAMRTQFEETKRLADRVFQRMDSLTQ</sequence>